<evidence type="ECO:0000256" key="2">
    <source>
        <dbReference type="ARBA" id="ARBA00023002"/>
    </source>
</evidence>
<protein>
    <recommendedName>
        <fullName evidence="3">NADP-dependent oxidoreductase domain-containing protein</fullName>
    </recommendedName>
</protein>
<dbReference type="Gene3D" id="3.20.20.100">
    <property type="entry name" value="NADP-dependent oxidoreductase domain"/>
    <property type="match status" value="1"/>
</dbReference>
<dbReference type="PANTHER" id="PTHR43364:SF4">
    <property type="entry name" value="NAD(P)-LINKED OXIDOREDUCTASE SUPERFAMILY PROTEIN"/>
    <property type="match status" value="1"/>
</dbReference>
<dbReference type="AlphaFoldDB" id="A0A0F9TXG4"/>
<comment type="caution">
    <text evidence="4">The sequence shown here is derived from an EMBL/GenBank/DDBJ whole genome shotgun (WGS) entry which is preliminary data.</text>
</comment>
<feature type="domain" description="NADP-dependent oxidoreductase" evidence="3">
    <location>
        <begin position="16"/>
        <end position="337"/>
    </location>
</feature>
<dbReference type="InterPro" id="IPR023210">
    <property type="entry name" value="NADP_OxRdtase_dom"/>
</dbReference>
<name>A0A0F9TXG4_9ZZZZ</name>
<sequence>MQYRPLGRSNLKVSALCLGTMTWGEQNSQAEAFAQIDRARDAGVNFIDTAEMYPVPPKAETYSATETIIGNFFQQRGEREKWILASKIAGPGNGMSYLRDGRTRFTQQHIDSAIDGSLQRLQTDYIDLYQLHWPDRRTNFFGQLGYQHNPDDELTPFEDTLEALDKQVKAGKIRHIGLSNETPWGVSRFLQLAEERGWPRMASIQNPYNLLNRTYEIGLAEMSLREQCGLLAYSPLAFGALTGKYLNGLKPEKGRLTLFSRFNRYSNPQAERACARYVQLARDHGLDPAQMALAFVTRQPFVTSNIIGATNMDQLNRNLSSVNMGLTDSVLQAIAEIHQSQPNPAP</sequence>
<evidence type="ECO:0000313" key="4">
    <source>
        <dbReference type="EMBL" id="KKN83994.1"/>
    </source>
</evidence>
<dbReference type="InterPro" id="IPR036812">
    <property type="entry name" value="NAD(P)_OxRdtase_dom_sf"/>
</dbReference>
<dbReference type="PANTHER" id="PTHR43364">
    <property type="entry name" value="NADH-SPECIFIC METHYLGLYOXAL REDUCTASE-RELATED"/>
    <property type="match status" value="1"/>
</dbReference>
<dbReference type="Pfam" id="PF00248">
    <property type="entry name" value="Aldo_ket_red"/>
    <property type="match status" value="1"/>
</dbReference>
<proteinExistence type="predicted"/>
<dbReference type="NCBIfam" id="NF007912">
    <property type="entry name" value="PRK10625.1"/>
    <property type="match status" value="1"/>
</dbReference>
<evidence type="ECO:0000256" key="1">
    <source>
        <dbReference type="ARBA" id="ARBA00022857"/>
    </source>
</evidence>
<evidence type="ECO:0000259" key="3">
    <source>
        <dbReference type="Pfam" id="PF00248"/>
    </source>
</evidence>
<dbReference type="SUPFAM" id="SSF51430">
    <property type="entry name" value="NAD(P)-linked oxidoreductase"/>
    <property type="match status" value="1"/>
</dbReference>
<gene>
    <name evidence="4" type="ORF">LCGC14_0293230</name>
</gene>
<keyword evidence="2" id="KW-0560">Oxidoreductase</keyword>
<dbReference type="GO" id="GO:0016491">
    <property type="term" value="F:oxidoreductase activity"/>
    <property type="evidence" value="ECO:0007669"/>
    <property type="project" value="UniProtKB-KW"/>
</dbReference>
<dbReference type="InterPro" id="IPR050523">
    <property type="entry name" value="AKR_Detox_Biosynth"/>
</dbReference>
<keyword evidence="1" id="KW-0521">NADP</keyword>
<reference evidence="4" key="1">
    <citation type="journal article" date="2015" name="Nature">
        <title>Complex archaea that bridge the gap between prokaryotes and eukaryotes.</title>
        <authorList>
            <person name="Spang A."/>
            <person name="Saw J.H."/>
            <person name="Jorgensen S.L."/>
            <person name="Zaremba-Niedzwiedzka K."/>
            <person name="Martijn J."/>
            <person name="Lind A.E."/>
            <person name="van Eijk R."/>
            <person name="Schleper C."/>
            <person name="Guy L."/>
            <person name="Ettema T.J."/>
        </authorList>
    </citation>
    <scope>NUCLEOTIDE SEQUENCE</scope>
</reference>
<dbReference type="FunFam" id="3.20.20.100:FF:000005">
    <property type="entry name" value="NADP(H)-dependent aldo-keto reductase"/>
    <property type="match status" value="1"/>
</dbReference>
<dbReference type="CDD" id="cd19094">
    <property type="entry name" value="AKR_Tas-like"/>
    <property type="match status" value="1"/>
</dbReference>
<organism evidence="4">
    <name type="scientific">marine sediment metagenome</name>
    <dbReference type="NCBI Taxonomy" id="412755"/>
    <lineage>
        <taxon>unclassified sequences</taxon>
        <taxon>metagenomes</taxon>
        <taxon>ecological metagenomes</taxon>
    </lineage>
</organism>
<dbReference type="EMBL" id="LAZR01000177">
    <property type="protein sequence ID" value="KKN83994.1"/>
    <property type="molecule type" value="Genomic_DNA"/>
</dbReference>
<accession>A0A0F9TXG4</accession>